<dbReference type="RefSeq" id="WP_163912830.1">
    <property type="nucleotide sequence ID" value="NZ_JAAGWD010000001.1"/>
</dbReference>
<dbReference type="EC" id="2.1.1.79" evidence="6"/>
<dbReference type="InterPro" id="IPR003333">
    <property type="entry name" value="CMAS"/>
</dbReference>
<dbReference type="Pfam" id="PF02353">
    <property type="entry name" value="CMAS"/>
    <property type="match status" value="1"/>
</dbReference>
<accession>A0A6B3LSM1</accession>
<keyword evidence="2 6" id="KW-0489">Methyltransferase</keyword>
<dbReference type="PIRSF" id="PIRSF003085">
    <property type="entry name" value="CMAS"/>
    <property type="match status" value="1"/>
</dbReference>
<comment type="similarity">
    <text evidence="1">Belongs to the CFA/CMAS family.</text>
</comment>
<evidence type="ECO:0000313" key="6">
    <source>
        <dbReference type="EMBL" id="NEM96978.1"/>
    </source>
</evidence>
<organism evidence="6 7">
    <name type="scientific">Pontibacter burrus</name>
    <dbReference type="NCBI Taxonomy" id="2704466"/>
    <lineage>
        <taxon>Bacteria</taxon>
        <taxon>Pseudomonadati</taxon>
        <taxon>Bacteroidota</taxon>
        <taxon>Cytophagia</taxon>
        <taxon>Cytophagales</taxon>
        <taxon>Hymenobacteraceae</taxon>
        <taxon>Pontibacter</taxon>
    </lineage>
</organism>
<keyword evidence="3 6" id="KW-0808">Transferase</keyword>
<proteinExistence type="inferred from homology"/>
<gene>
    <name evidence="6" type="primary">cfa</name>
    <name evidence="6" type="ORF">GXP69_04655</name>
</gene>
<keyword evidence="4" id="KW-0949">S-adenosyl-L-methionine</keyword>
<dbReference type="PANTHER" id="PTHR43667">
    <property type="entry name" value="CYCLOPROPANE-FATTY-ACYL-PHOSPHOLIPID SYNTHASE"/>
    <property type="match status" value="1"/>
</dbReference>
<dbReference type="GO" id="GO:0008610">
    <property type="term" value="P:lipid biosynthetic process"/>
    <property type="evidence" value="ECO:0007669"/>
    <property type="project" value="InterPro"/>
</dbReference>
<dbReference type="EMBL" id="JAAGWD010000001">
    <property type="protein sequence ID" value="NEM96978.1"/>
    <property type="molecule type" value="Genomic_DNA"/>
</dbReference>
<dbReference type="InterPro" id="IPR029063">
    <property type="entry name" value="SAM-dependent_MTases_sf"/>
</dbReference>
<dbReference type="NCBIfam" id="NF008686">
    <property type="entry name" value="PRK11705.1"/>
    <property type="match status" value="1"/>
</dbReference>
<dbReference type="AlphaFoldDB" id="A0A6B3LSM1"/>
<keyword evidence="7" id="KW-1185">Reference proteome</keyword>
<dbReference type="SUPFAM" id="SSF53335">
    <property type="entry name" value="S-adenosyl-L-methionine-dependent methyltransferases"/>
    <property type="match status" value="1"/>
</dbReference>
<sequence>MNVTNLKQQVIDILATPDIKINGPDEWDLQVHDDRFYKRLLSEGTLGLGESYMDGWWDCKSIDQFVFKVIRADLYKQAKLGWRSMLHLLLAKLFNLQGKGRAARNAQRHYDIGNRLYQLMLDKRMNYSCGYWKNGGNLDQAQENKLDLICRKLYLQPGQRVLDIGCGWGGFAKYAAENYGVEVVGITVSEEQATLAREICKGLPVEIRLQDYRDVNEQFDHIVSVGMVEHVGYRNHRTFMQVSHRCLKDDGLFLLHTIGVNFSKVSADPFTDTYIFPNCLIPSIKQLGSAMEHLFIVEDWHNFGPYYDLTLMAWFNNFNNNWPELQGEYGDRFYRMWTYYLLSSAGSFRARNNQLWQLVLSKKGTIGGYNAVR</sequence>
<evidence type="ECO:0000313" key="7">
    <source>
        <dbReference type="Proteomes" id="UP000474777"/>
    </source>
</evidence>
<comment type="caution">
    <text evidence="6">The sequence shown here is derived from an EMBL/GenBank/DDBJ whole genome shotgun (WGS) entry which is preliminary data.</text>
</comment>
<dbReference type="GO" id="GO:0008825">
    <property type="term" value="F:cyclopropane-fatty-acyl-phospholipid synthase activity"/>
    <property type="evidence" value="ECO:0007669"/>
    <property type="project" value="UniProtKB-EC"/>
</dbReference>
<dbReference type="CDD" id="cd02440">
    <property type="entry name" value="AdoMet_MTases"/>
    <property type="match status" value="1"/>
</dbReference>
<dbReference type="PANTHER" id="PTHR43667:SF1">
    <property type="entry name" value="CYCLOPROPANE-FATTY-ACYL-PHOSPHOLIPID SYNTHASE"/>
    <property type="match status" value="1"/>
</dbReference>
<dbReference type="InterPro" id="IPR050723">
    <property type="entry name" value="CFA/CMAS"/>
</dbReference>
<name>A0A6B3LSM1_9BACT</name>
<evidence type="ECO:0000256" key="2">
    <source>
        <dbReference type="ARBA" id="ARBA00022603"/>
    </source>
</evidence>
<keyword evidence="5" id="KW-0443">Lipid metabolism</keyword>
<evidence type="ECO:0000256" key="5">
    <source>
        <dbReference type="ARBA" id="ARBA00023098"/>
    </source>
</evidence>
<evidence type="ECO:0000256" key="3">
    <source>
        <dbReference type="ARBA" id="ARBA00022679"/>
    </source>
</evidence>
<dbReference type="Proteomes" id="UP000474777">
    <property type="component" value="Unassembled WGS sequence"/>
</dbReference>
<protein>
    <submittedName>
        <fullName evidence="6">Cyclopropane fatty acyl phospholipid synthase</fullName>
        <ecNumber evidence="6">2.1.1.79</ecNumber>
    </submittedName>
</protein>
<evidence type="ECO:0000256" key="1">
    <source>
        <dbReference type="ARBA" id="ARBA00010815"/>
    </source>
</evidence>
<dbReference type="GO" id="GO:0032259">
    <property type="term" value="P:methylation"/>
    <property type="evidence" value="ECO:0007669"/>
    <property type="project" value="UniProtKB-KW"/>
</dbReference>
<evidence type="ECO:0000256" key="4">
    <source>
        <dbReference type="ARBA" id="ARBA00022691"/>
    </source>
</evidence>
<reference evidence="6 7" key="1">
    <citation type="submission" date="2020-02" db="EMBL/GenBank/DDBJ databases">
        <authorList>
            <person name="Kim M.K."/>
        </authorList>
    </citation>
    <scope>NUCLEOTIDE SEQUENCE [LARGE SCALE GENOMIC DNA]</scope>
    <source>
        <strain evidence="6 7">BT327</strain>
    </source>
</reference>
<dbReference type="Gene3D" id="3.40.50.150">
    <property type="entry name" value="Vaccinia Virus protein VP39"/>
    <property type="match status" value="1"/>
</dbReference>